<sequence length="949" mass="99199">MSAPRRLPGISMTVAPPPPVAALPRMDVAAFVGFASTGPLHLPVAVESPAEYAAVFGGDAPLAWDVQTNAPVLACLGAAVRLFFANGGARCWVTRVARNAALEAAAGRSALPAAPLATSNRFAIPGVLALPAAGGACVAADAIARCEGSWSDAVRLDTALQRTGFLLDDWQAADSPASHFTFTTLQPLAAGDLLELGDDASTCAYALVERTRAAVLAGGPLEVAVHLCAAFELEQAATSPSPSAATAEIAGLLGAGPALWLDAGTLQLGLPVSDQLAPGQWVRVVDAAGVAWLRIDEIDRSPAFEGSPPASSTTAVLATVLGPVWRELGALLPPAIAHPTRAQRLALDLRATAADGSDQRLPGLALSPAASGSFWEQQDDASWFLPPDDASGVARTLAPRFPIAPDSAAAPPLAWLPLGVQPLFGAGVGALPAAGTALERDGLSLFASDLFIDPALAADAVDDLADHAELVRIISPQRRPLLGMHAMLGVDVGGLYNEASLLALPDAIHLGWRRRAIDATPPLAPDAVPAPPQWARHRGACVAVGDLPELAGPDFGNFIDSDTRRLATPTLTGPAGEVRPGSYRLAWSDSEPGADYVLTQAGSADFGDEAEIFRGAGTQAVVSLQRDGVYHYRVLAEHGDDRSAPSDPVTVLVRAEDWEQLDADVASVATEPHWLAIHRAALRLAAAGGDLLAVLAMPRHFRTAQALRYAQRLRGVQQPPAVVDALAFTAREARALSYGALYFPWLQCASADTAGAIVIVPPDGVATGILAARAAGRGAWIAAANEPMSQVVALTPLVADRDRQALQDAQINLLRDDPRGFFTLSADTLSQDDATTPINVRRLLILLRRIALQRGATWVFEPNGPALRRAVQRGFGELMKLLFDRGAFAGATPEQSFQVVTDDSLNTPEDVDAGRFIVELRVAPSLPMRFIAVRLAQSGGQARVAEETS</sequence>
<dbReference type="Proteomes" id="UP001139353">
    <property type="component" value="Unassembled WGS sequence"/>
</dbReference>
<evidence type="ECO:0008006" key="3">
    <source>
        <dbReference type="Google" id="ProtNLM"/>
    </source>
</evidence>
<dbReference type="Gene3D" id="3.40.50.11780">
    <property type="match status" value="2"/>
</dbReference>
<dbReference type="InterPro" id="IPR052042">
    <property type="entry name" value="Tail_sheath_structural"/>
</dbReference>
<dbReference type="EMBL" id="JAJLJH010000009">
    <property type="protein sequence ID" value="MCK9688538.1"/>
    <property type="molecule type" value="Genomic_DNA"/>
</dbReference>
<dbReference type="AlphaFoldDB" id="A0A9X1YLU6"/>
<keyword evidence="2" id="KW-1185">Reference proteome</keyword>
<gene>
    <name evidence="1" type="ORF">LPC04_22750</name>
</gene>
<proteinExistence type="predicted"/>
<protein>
    <recommendedName>
        <fullName evidence="3">Tail sheath protein C-terminal domain-containing protein</fullName>
    </recommendedName>
</protein>
<dbReference type="RefSeq" id="WP_275684586.1">
    <property type="nucleotide sequence ID" value="NZ_JAJLJH010000009.1"/>
</dbReference>
<evidence type="ECO:0000313" key="2">
    <source>
        <dbReference type="Proteomes" id="UP001139353"/>
    </source>
</evidence>
<dbReference type="PANTHER" id="PTHR35861:SF1">
    <property type="entry name" value="PHAGE TAIL SHEATH PROTEIN"/>
    <property type="match status" value="1"/>
</dbReference>
<name>A0A9X1YLU6_9BURK</name>
<comment type="caution">
    <text evidence="1">The sequence shown here is derived from an EMBL/GenBank/DDBJ whole genome shotgun (WGS) entry which is preliminary data.</text>
</comment>
<reference evidence="1" key="1">
    <citation type="submission" date="2021-11" db="EMBL/GenBank/DDBJ databases">
        <title>BS-T2-15 a new species belonging to the Comamonadaceae family isolated from the soil of a French oak forest.</title>
        <authorList>
            <person name="Mieszkin S."/>
            <person name="Alain K."/>
        </authorList>
    </citation>
    <scope>NUCLEOTIDE SEQUENCE</scope>
    <source>
        <strain evidence="1">BS-T2-15</strain>
    </source>
</reference>
<evidence type="ECO:0000313" key="1">
    <source>
        <dbReference type="EMBL" id="MCK9688538.1"/>
    </source>
</evidence>
<accession>A0A9X1YLU6</accession>
<dbReference type="PANTHER" id="PTHR35861">
    <property type="match status" value="1"/>
</dbReference>
<organism evidence="1 2">
    <name type="scientific">Scleromatobacter humisilvae</name>
    <dbReference type="NCBI Taxonomy" id="2897159"/>
    <lineage>
        <taxon>Bacteria</taxon>
        <taxon>Pseudomonadati</taxon>
        <taxon>Pseudomonadota</taxon>
        <taxon>Betaproteobacteria</taxon>
        <taxon>Burkholderiales</taxon>
        <taxon>Sphaerotilaceae</taxon>
        <taxon>Scleromatobacter</taxon>
    </lineage>
</organism>